<dbReference type="GO" id="GO:0046942">
    <property type="term" value="P:carboxylic acid transport"/>
    <property type="evidence" value="ECO:0007669"/>
    <property type="project" value="UniProtKB-ARBA"/>
</dbReference>
<evidence type="ECO:0000256" key="10">
    <source>
        <dbReference type="SAM" id="Phobius"/>
    </source>
</evidence>
<feature type="transmembrane region" description="Helical" evidence="10">
    <location>
        <begin position="6"/>
        <end position="25"/>
    </location>
</feature>
<reference evidence="11" key="1">
    <citation type="journal article" date="2019" name="PLoS Negl. Trop. Dis.">
        <title>Revisiting the worldwide diversity of Leptospira species in the environment.</title>
        <authorList>
            <person name="Vincent A.T."/>
            <person name="Schiettekatte O."/>
            <person name="Bourhy P."/>
            <person name="Veyrier F.J."/>
            <person name="Picardeau M."/>
        </authorList>
    </citation>
    <scope>NUCLEOTIDE SEQUENCE [LARGE SCALE GENOMIC DNA]</scope>
    <source>
        <strain evidence="11">201800299</strain>
    </source>
</reference>
<feature type="transmembrane region" description="Helical" evidence="10">
    <location>
        <begin position="115"/>
        <end position="140"/>
    </location>
</feature>
<feature type="transmembrane region" description="Helical" evidence="10">
    <location>
        <begin position="76"/>
        <end position="94"/>
    </location>
</feature>
<dbReference type="GO" id="GO:0022857">
    <property type="term" value="F:transmembrane transporter activity"/>
    <property type="evidence" value="ECO:0007669"/>
    <property type="project" value="InterPro"/>
</dbReference>
<feature type="transmembrane region" description="Helical" evidence="10">
    <location>
        <begin position="223"/>
        <end position="243"/>
    </location>
</feature>
<dbReference type="PANTHER" id="PTHR48086">
    <property type="entry name" value="SODIUM/PROLINE SYMPORTER-RELATED"/>
    <property type="match status" value="1"/>
</dbReference>
<evidence type="ECO:0000256" key="1">
    <source>
        <dbReference type="ARBA" id="ARBA00004141"/>
    </source>
</evidence>
<dbReference type="OrthoDB" id="9810181at2"/>
<dbReference type="AlphaFoldDB" id="A0A5F1YF75"/>
<feature type="transmembrane region" description="Helical" evidence="10">
    <location>
        <begin position="146"/>
        <end position="165"/>
    </location>
</feature>
<dbReference type="Proteomes" id="UP000298277">
    <property type="component" value="Unassembled WGS sequence"/>
</dbReference>
<feature type="transmembrane region" description="Helical" evidence="10">
    <location>
        <begin position="255"/>
        <end position="277"/>
    </location>
</feature>
<comment type="caution">
    <text evidence="11">The sequence shown here is derived from an EMBL/GenBank/DDBJ whole genome shotgun (WGS) entry which is preliminary data.</text>
</comment>
<feature type="transmembrane region" description="Helical" evidence="10">
    <location>
        <begin position="37"/>
        <end position="56"/>
    </location>
</feature>
<dbReference type="GO" id="GO:0005886">
    <property type="term" value="C:plasma membrane"/>
    <property type="evidence" value="ECO:0007669"/>
    <property type="project" value="TreeGrafter"/>
</dbReference>
<feature type="transmembrane region" description="Helical" evidence="10">
    <location>
        <begin position="311"/>
        <end position="336"/>
    </location>
</feature>
<dbReference type="RefSeq" id="WP_135595039.1">
    <property type="nucleotide sequence ID" value="NZ_RQEZ01000088.1"/>
</dbReference>
<sequence>MLGISVILYLLVTILIGAIASRFVSDSKDYVLAGRRLPLFLASSALFATWFGSETLLGASSRFVDEGLLGVIEDPFGAALCLFLVGLFFAKPLYRMNILTFGDFYRNRFGRRAEVVSSLFMIPSYFGWIAAQFVALGIILHSLTDLPVSTGILLGAGVVVVYTTIGGMWAISLTDFLQTILIVLGLAYLVWDLSGKAGGLETVLAGTKPGFFRFVPELEFKSVLVYIAAWMTIGLGSIPQQDIFQRVMASKSEKVAIYSSLLGALFYLSVAMLPLLAVLCARKVYPEIAAEDAQMILPKTVLTHTGLFTQVLFFGALLSAVMSTASGAILAPASVLGENVVRPFLKNPDEKKLLRILRISVVVITLVSLAMAVTKSNIYELVSQASALSLVSLFVPLVAGLFRKRTTSTGAVASMIVGFIVWLFWNIIEIETPASISGLAASWVALYFGDALEKKGYGFPTETPAENGQQTAPATSDSGSSV</sequence>
<evidence type="ECO:0000256" key="8">
    <source>
        <dbReference type="RuleBase" id="RU362091"/>
    </source>
</evidence>
<protein>
    <submittedName>
        <fullName evidence="11">Sodium:solute symporter</fullName>
    </submittedName>
</protein>
<dbReference type="PANTHER" id="PTHR48086:SF7">
    <property type="entry name" value="SODIUM-SOLUTE SYMPORTER-RELATED"/>
    <property type="match status" value="1"/>
</dbReference>
<feature type="compositionally biased region" description="Polar residues" evidence="9">
    <location>
        <begin position="464"/>
        <end position="482"/>
    </location>
</feature>
<dbReference type="EMBL" id="RQFA01000010">
    <property type="protein sequence ID" value="TGK38464.1"/>
    <property type="molecule type" value="Genomic_DNA"/>
</dbReference>
<comment type="subcellular location">
    <subcellularLocation>
        <location evidence="1">Membrane</location>
        <topology evidence="1">Multi-pass membrane protein</topology>
    </subcellularLocation>
</comment>
<keyword evidence="7 10" id="KW-0472">Membrane</keyword>
<keyword evidence="3" id="KW-0813">Transport</keyword>
<dbReference type="InterPro" id="IPR038377">
    <property type="entry name" value="Na/Glc_symporter_sf"/>
</dbReference>
<gene>
    <name evidence="11" type="ORF">EHQ17_02165</name>
</gene>
<dbReference type="Gene3D" id="1.20.1730.10">
    <property type="entry name" value="Sodium/glucose cotransporter"/>
    <property type="match status" value="1"/>
</dbReference>
<evidence type="ECO:0000313" key="12">
    <source>
        <dbReference type="Proteomes" id="UP000298277"/>
    </source>
</evidence>
<evidence type="ECO:0000256" key="3">
    <source>
        <dbReference type="ARBA" id="ARBA00022448"/>
    </source>
</evidence>
<evidence type="ECO:0000256" key="4">
    <source>
        <dbReference type="ARBA" id="ARBA00022475"/>
    </source>
</evidence>
<evidence type="ECO:0000313" key="11">
    <source>
        <dbReference type="EMBL" id="TGK38464.1"/>
    </source>
</evidence>
<dbReference type="InterPro" id="IPR001734">
    <property type="entry name" value="Na/solute_symporter"/>
</dbReference>
<evidence type="ECO:0000256" key="6">
    <source>
        <dbReference type="ARBA" id="ARBA00022989"/>
    </source>
</evidence>
<dbReference type="InterPro" id="IPR018212">
    <property type="entry name" value="Na/solute_symporter_CS"/>
</dbReference>
<keyword evidence="5 10" id="KW-0812">Transmembrane</keyword>
<dbReference type="PROSITE" id="PS00457">
    <property type="entry name" value="NA_SOLUT_SYMP_2"/>
    <property type="match status" value="1"/>
</dbReference>
<keyword evidence="6 10" id="KW-1133">Transmembrane helix</keyword>
<keyword evidence="4" id="KW-1003">Cell membrane</keyword>
<dbReference type="InterPro" id="IPR050277">
    <property type="entry name" value="Sodium:Solute_Symporter"/>
</dbReference>
<evidence type="ECO:0000256" key="7">
    <source>
        <dbReference type="ARBA" id="ARBA00023136"/>
    </source>
</evidence>
<accession>A0A5F1YF75</accession>
<evidence type="ECO:0000256" key="2">
    <source>
        <dbReference type="ARBA" id="ARBA00006434"/>
    </source>
</evidence>
<dbReference type="Pfam" id="PF00474">
    <property type="entry name" value="SSF"/>
    <property type="match status" value="1"/>
</dbReference>
<dbReference type="CDD" id="cd11474">
    <property type="entry name" value="SLC5sbd_CHT"/>
    <property type="match status" value="1"/>
</dbReference>
<proteinExistence type="inferred from homology"/>
<feature type="transmembrane region" description="Helical" evidence="10">
    <location>
        <begin position="385"/>
        <end position="402"/>
    </location>
</feature>
<feature type="transmembrane region" description="Helical" evidence="10">
    <location>
        <begin position="172"/>
        <end position="191"/>
    </location>
</feature>
<feature type="transmembrane region" description="Helical" evidence="10">
    <location>
        <begin position="356"/>
        <end position="373"/>
    </location>
</feature>
<name>A0A5F1YF75_9LEPT</name>
<keyword evidence="12" id="KW-1185">Reference proteome</keyword>
<evidence type="ECO:0000256" key="9">
    <source>
        <dbReference type="SAM" id="MobiDB-lite"/>
    </source>
</evidence>
<dbReference type="PROSITE" id="PS50283">
    <property type="entry name" value="NA_SOLUT_SYMP_3"/>
    <property type="match status" value="1"/>
</dbReference>
<feature type="transmembrane region" description="Helical" evidence="10">
    <location>
        <begin position="409"/>
        <end position="428"/>
    </location>
</feature>
<evidence type="ECO:0000256" key="5">
    <source>
        <dbReference type="ARBA" id="ARBA00022692"/>
    </source>
</evidence>
<comment type="similarity">
    <text evidence="2 8">Belongs to the sodium:solute symporter (SSF) (TC 2.A.21) family.</text>
</comment>
<feature type="region of interest" description="Disordered" evidence="9">
    <location>
        <begin position="459"/>
        <end position="482"/>
    </location>
</feature>
<organism evidence="11 12">
    <name type="scientific">Leptospira gomenensis</name>
    <dbReference type="NCBI Taxonomy" id="2484974"/>
    <lineage>
        <taxon>Bacteria</taxon>
        <taxon>Pseudomonadati</taxon>
        <taxon>Spirochaetota</taxon>
        <taxon>Spirochaetia</taxon>
        <taxon>Leptospirales</taxon>
        <taxon>Leptospiraceae</taxon>
        <taxon>Leptospira</taxon>
    </lineage>
</organism>